<dbReference type="Proteomes" id="UP000647017">
    <property type="component" value="Unassembled WGS sequence"/>
</dbReference>
<dbReference type="InterPro" id="IPR010982">
    <property type="entry name" value="Lambda_DNA-bd_dom_sf"/>
</dbReference>
<dbReference type="SUPFAM" id="SSF47413">
    <property type="entry name" value="lambda repressor-like DNA-binding domains"/>
    <property type="match status" value="1"/>
</dbReference>
<evidence type="ECO:0000313" key="2">
    <source>
        <dbReference type="EMBL" id="GIJ07069.1"/>
    </source>
</evidence>
<dbReference type="EMBL" id="BOOZ01000002">
    <property type="protein sequence ID" value="GIJ07069.1"/>
    <property type="molecule type" value="Genomic_DNA"/>
</dbReference>
<comment type="caution">
    <text evidence="2">The sequence shown here is derived from an EMBL/GenBank/DDBJ whole genome shotgun (WGS) entry which is preliminary data.</text>
</comment>
<sequence>MSRQTVPLFAGNACMLQNGRRDVAKIDRRESRVADDMGSTVPRRQLGRALRDLRTEAGVTLDAAAEALECSRQKVWRIESGLGSVRGVDVRAMCELYAARGELTRALTALAGETKAKGWWHAYGDAIPDWFELYVGLESAACRIRRYDEALIPGLLQTRSYALAVYQHRAEVTDDERERLVQVRLQRQSLLTRRLPSAPEMDVVISEGALLRIVGDRPTMVEQLRHLLDVGERENVHVRVLPLSAGLHRGVEAGTFVMLEFPLGNRATPEPSVIYSESWTGALYLDRPEEFAAYEKVWKSLDQLAFDGGQSRHLINKIIGEVHHG</sequence>
<accession>A0ABQ4HN46</accession>
<dbReference type="PROSITE" id="PS50943">
    <property type="entry name" value="HTH_CROC1"/>
    <property type="match status" value="1"/>
</dbReference>
<dbReference type="Pfam" id="PF13560">
    <property type="entry name" value="HTH_31"/>
    <property type="match status" value="1"/>
</dbReference>
<proteinExistence type="predicted"/>
<protein>
    <submittedName>
        <fullName evidence="2">Transcriptional regulator</fullName>
    </submittedName>
</protein>
<keyword evidence="3" id="KW-1185">Reference proteome</keyword>
<dbReference type="Gene3D" id="1.10.260.40">
    <property type="entry name" value="lambda repressor-like DNA-binding domains"/>
    <property type="match status" value="1"/>
</dbReference>
<dbReference type="InterPro" id="IPR001387">
    <property type="entry name" value="Cro/C1-type_HTH"/>
</dbReference>
<dbReference type="InterPro" id="IPR043917">
    <property type="entry name" value="DUF5753"/>
</dbReference>
<evidence type="ECO:0000259" key="1">
    <source>
        <dbReference type="PROSITE" id="PS50943"/>
    </source>
</evidence>
<evidence type="ECO:0000313" key="3">
    <source>
        <dbReference type="Proteomes" id="UP000647017"/>
    </source>
</evidence>
<dbReference type="Pfam" id="PF19054">
    <property type="entry name" value="DUF5753"/>
    <property type="match status" value="1"/>
</dbReference>
<organism evidence="2 3">
    <name type="scientific">Micromonospora andamanensis</name>
    <dbReference type="NCBI Taxonomy" id="1287068"/>
    <lineage>
        <taxon>Bacteria</taxon>
        <taxon>Bacillati</taxon>
        <taxon>Actinomycetota</taxon>
        <taxon>Actinomycetes</taxon>
        <taxon>Micromonosporales</taxon>
        <taxon>Micromonosporaceae</taxon>
        <taxon>Micromonospora</taxon>
    </lineage>
</organism>
<name>A0ABQ4HN46_9ACTN</name>
<gene>
    <name evidence="2" type="ORF">Van01_02830</name>
</gene>
<feature type="domain" description="HTH cro/C1-type" evidence="1">
    <location>
        <begin position="50"/>
        <end position="103"/>
    </location>
</feature>
<reference evidence="2 3" key="1">
    <citation type="submission" date="2021-01" db="EMBL/GenBank/DDBJ databases">
        <title>Whole genome shotgun sequence of Verrucosispora andamanensis NBRC 109075.</title>
        <authorList>
            <person name="Komaki H."/>
            <person name="Tamura T."/>
        </authorList>
    </citation>
    <scope>NUCLEOTIDE SEQUENCE [LARGE SCALE GENOMIC DNA]</scope>
    <source>
        <strain evidence="2 3">NBRC 109075</strain>
    </source>
</reference>